<dbReference type="Proteomes" id="UP000276215">
    <property type="component" value="Unassembled WGS sequence"/>
</dbReference>
<accession>A0A3N4JA06</accession>
<protein>
    <submittedName>
        <fullName evidence="1">Uncharacterized protein</fullName>
    </submittedName>
</protein>
<organism evidence="1 2">
    <name type="scientific">Choiromyces venosus 120613-1</name>
    <dbReference type="NCBI Taxonomy" id="1336337"/>
    <lineage>
        <taxon>Eukaryota</taxon>
        <taxon>Fungi</taxon>
        <taxon>Dikarya</taxon>
        <taxon>Ascomycota</taxon>
        <taxon>Pezizomycotina</taxon>
        <taxon>Pezizomycetes</taxon>
        <taxon>Pezizales</taxon>
        <taxon>Tuberaceae</taxon>
        <taxon>Choiromyces</taxon>
    </lineage>
</organism>
<evidence type="ECO:0000313" key="1">
    <source>
        <dbReference type="EMBL" id="RPA95109.1"/>
    </source>
</evidence>
<name>A0A3N4JA06_9PEZI</name>
<dbReference type="EMBL" id="ML120429">
    <property type="protein sequence ID" value="RPA95109.1"/>
    <property type="molecule type" value="Genomic_DNA"/>
</dbReference>
<evidence type="ECO:0000313" key="2">
    <source>
        <dbReference type="Proteomes" id="UP000276215"/>
    </source>
</evidence>
<sequence>MIQKNTIGHHNLYLTSSYWEGFYAKASPIASPIASPSTLTEVLCLDGLHHITVEGKKTGGKETENCV</sequence>
<dbReference type="AlphaFoldDB" id="A0A3N4JA06"/>
<gene>
    <name evidence="1" type="ORF">L873DRAFT_1813271</name>
</gene>
<proteinExistence type="predicted"/>
<keyword evidence="2" id="KW-1185">Reference proteome</keyword>
<reference evidence="1 2" key="1">
    <citation type="journal article" date="2018" name="Nat. Ecol. Evol.">
        <title>Pezizomycetes genomes reveal the molecular basis of ectomycorrhizal truffle lifestyle.</title>
        <authorList>
            <person name="Murat C."/>
            <person name="Payen T."/>
            <person name="Noel B."/>
            <person name="Kuo A."/>
            <person name="Morin E."/>
            <person name="Chen J."/>
            <person name="Kohler A."/>
            <person name="Krizsan K."/>
            <person name="Balestrini R."/>
            <person name="Da Silva C."/>
            <person name="Montanini B."/>
            <person name="Hainaut M."/>
            <person name="Levati E."/>
            <person name="Barry K.W."/>
            <person name="Belfiori B."/>
            <person name="Cichocki N."/>
            <person name="Clum A."/>
            <person name="Dockter R.B."/>
            <person name="Fauchery L."/>
            <person name="Guy J."/>
            <person name="Iotti M."/>
            <person name="Le Tacon F."/>
            <person name="Lindquist E.A."/>
            <person name="Lipzen A."/>
            <person name="Malagnac F."/>
            <person name="Mello A."/>
            <person name="Molinier V."/>
            <person name="Miyauchi S."/>
            <person name="Poulain J."/>
            <person name="Riccioni C."/>
            <person name="Rubini A."/>
            <person name="Sitrit Y."/>
            <person name="Splivallo R."/>
            <person name="Traeger S."/>
            <person name="Wang M."/>
            <person name="Zifcakova L."/>
            <person name="Wipf D."/>
            <person name="Zambonelli A."/>
            <person name="Paolocci F."/>
            <person name="Nowrousian M."/>
            <person name="Ottonello S."/>
            <person name="Baldrian P."/>
            <person name="Spatafora J.W."/>
            <person name="Henrissat B."/>
            <person name="Nagy L.G."/>
            <person name="Aury J.M."/>
            <person name="Wincker P."/>
            <person name="Grigoriev I.V."/>
            <person name="Bonfante P."/>
            <person name="Martin F.M."/>
        </authorList>
    </citation>
    <scope>NUCLEOTIDE SEQUENCE [LARGE SCALE GENOMIC DNA]</scope>
    <source>
        <strain evidence="1 2">120613-1</strain>
    </source>
</reference>
<feature type="non-terminal residue" evidence="1">
    <location>
        <position position="67"/>
    </location>
</feature>